<sequence>MTVHAQDAAQTTALTVRLPTELADALKNYAFVTQTSGNEVIKRALVEYLTVHGRPEAIRAAFDRVVHQHAIALDKMKDM</sequence>
<keyword evidence="1" id="KW-0238">DNA-binding</keyword>
<dbReference type="GO" id="GO:0003677">
    <property type="term" value="F:DNA binding"/>
    <property type="evidence" value="ECO:0007669"/>
    <property type="project" value="UniProtKB-KW"/>
</dbReference>
<dbReference type="InterPro" id="IPR010985">
    <property type="entry name" value="Ribbon_hlx_hlx"/>
</dbReference>
<dbReference type="AlphaFoldDB" id="A0A5N5UTH2"/>
<reference evidence="1 2" key="1">
    <citation type="submission" date="2012-10" db="EMBL/GenBank/DDBJ databases">
        <title>The draft sequence of the Mycobacterium pheli genome.</title>
        <authorList>
            <person name="Pettersson B.M.F."/>
            <person name="Das S."/>
            <person name="Dasgupta S."/>
            <person name="Bhattacharya A."/>
            <person name="Kirsebom L.A."/>
        </authorList>
    </citation>
    <scope>NUCLEOTIDE SEQUENCE [LARGE SCALE GENOMIC DNA]</scope>
    <source>
        <strain evidence="1 2">CCUG 21000</strain>
    </source>
</reference>
<evidence type="ECO:0000313" key="1">
    <source>
        <dbReference type="EMBL" id="KAB7752921.1"/>
    </source>
</evidence>
<proteinExistence type="predicted"/>
<name>A0A5N5UTH2_MYCPH</name>
<accession>A0A5N5UTH2</accession>
<organism evidence="1 2">
    <name type="scientific">Mycolicibacterium phlei DSM 43239 = CCUG 21000</name>
    <dbReference type="NCBI Taxonomy" id="1226750"/>
    <lineage>
        <taxon>Bacteria</taxon>
        <taxon>Bacillati</taxon>
        <taxon>Actinomycetota</taxon>
        <taxon>Actinomycetes</taxon>
        <taxon>Mycobacteriales</taxon>
        <taxon>Mycobacteriaceae</taxon>
        <taxon>Mycolicibacterium</taxon>
    </lineage>
</organism>
<comment type="caution">
    <text evidence="1">The sequence shown here is derived from an EMBL/GenBank/DDBJ whole genome shotgun (WGS) entry which is preliminary data.</text>
</comment>
<keyword evidence="2" id="KW-1185">Reference proteome</keyword>
<dbReference type="Proteomes" id="UP000325690">
    <property type="component" value="Unassembled WGS sequence"/>
</dbReference>
<dbReference type="EMBL" id="ANBP01000038">
    <property type="protein sequence ID" value="KAB7752921.1"/>
    <property type="molecule type" value="Genomic_DNA"/>
</dbReference>
<dbReference type="GO" id="GO:0006355">
    <property type="term" value="P:regulation of DNA-templated transcription"/>
    <property type="evidence" value="ECO:0007669"/>
    <property type="project" value="InterPro"/>
</dbReference>
<evidence type="ECO:0000313" key="2">
    <source>
        <dbReference type="Proteomes" id="UP000325690"/>
    </source>
</evidence>
<protein>
    <submittedName>
        <fullName evidence="1">DNA-binding protein</fullName>
    </submittedName>
</protein>
<dbReference type="RefSeq" id="WP_003889871.1">
    <property type="nucleotide sequence ID" value="NZ_ANBO01000005.1"/>
</dbReference>
<dbReference type="SUPFAM" id="SSF47598">
    <property type="entry name" value="Ribbon-helix-helix"/>
    <property type="match status" value="1"/>
</dbReference>
<gene>
    <name evidence="1" type="ORF">MPHL21000_20580</name>
</gene>